<reference evidence="1" key="1">
    <citation type="submission" date="2013-07" db="EMBL/GenBank/DDBJ databases">
        <title>The genome of Eucalyptus grandis.</title>
        <authorList>
            <person name="Schmutz J."/>
            <person name="Hayes R."/>
            <person name="Myburg A."/>
            <person name="Tuskan G."/>
            <person name="Grattapaglia D."/>
            <person name="Rokhsar D.S."/>
        </authorList>
    </citation>
    <scope>NUCLEOTIDE SEQUENCE</scope>
    <source>
        <tissue evidence="1">Leaf extractions</tissue>
    </source>
</reference>
<evidence type="ECO:0000313" key="1">
    <source>
        <dbReference type="EMBL" id="KCW87689.1"/>
    </source>
</evidence>
<proteinExistence type="predicted"/>
<accession>A0A059DB18</accession>
<sequence>MTITRRNISKLLSQVQLLLCIENMSSLQESYIKTLYRKAPTGYLPWKKLQKEVTKSNKLSKLKSGQKIASINCLTLL</sequence>
<dbReference type="EMBL" id="KK198753">
    <property type="protein sequence ID" value="KCW87689.1"/>
    <property type="molecule type" value="Genomic_DNA"/>
</dbReference>
<organism evidence="1">
    <name type="scientific">Eucalyptus grandis</name>
    <name type="common">Flooded gum</name>
    <dbReference type="NCBI Taxonomy" id="71139"/>
    <lineage>
        <taxon>Eukaryota</taxon>
        <taxon>Viridiplantae</taxon>
        <taxon>Streptophyta</taxon>
        <taxon>Embryophyta</taxon>
        <taxon>Tracheophyta</taxon>
        <taxon>Spermatophyta</taxon>
        <taxon>Magnoliopsida</taxon>
        <taxon>eudicotyledons</taxon>
        <taxon>Gunneridae</taxon>
        <taxon>Pentapetalae</taxon>
        <taxon>rosids</taxon>
        <taxon>malvids</taxon>
        <taxon>Myrtales</taxon>
        <taxon>Myrtaceae</taxon>
        <taxon>Myrtoideae</taxon>
        <taxon>Eucalypteae</taxon>
        <taxon>Eucalyptus</taxon>
    </lineage>
</organism>
<dbReference type="Gramene" id="KCW87689">
    <property type="protein sequence ID" value="KCW87689"/>
    <property type="gene ID" value="EUGRSUZ_A00075"/>
</dbReference>
<dbReference type="InParanoid" id="A0A059DB18"/>
<protein>
    <submittedName>
        <fullName evidence="1">Uncharacterized protein</fullName>
    </submittedName>
</protein>
<dbReference type="AlphaFoldDB" id="A0A059DB18"/>
<gene>
    <name evidence="1" type="ORF">EUGRSUZ_A00075</name>
</gene>
<name>A0A059DB18_EUCGR</name>